<evidence type="ECO:0000256" key="7">
    <source>
        <dbReference type="ARBA" id="ARBA00067695"/>
    </source>
</evidence>
<dbReference type="SMART" id="SM01266">
    <property type="entry name" value="Mac"/>
    <property type="match status" value="1"/>
</dbReference>
<accession>A0A1Q9GT72</accession>
<reference evidence="9" key="1">
    <citation type="journal article" date="2017" name="Genome Announc.">
        <title>Whole-Genome Sequence of Photobacterium damselae subsp. piscicida Strain 91-197, Isolated from Hybrid Striped Bass (Morone sp.) in the United States.</title>
        <authorList>
            <person name="Teru Y."/>
            <person name="Hikima J."/>
            <person name="Kono T."/>
            <person name="Sakai M."/>
            <person name="Takano T."/>
            <person name="Hawke J.P."/>
            <person name="Takeyama H."/>
            <person name="Aoki T."/>
        </authorList>
    </citation>
    <scope>NUCLEOTIDE SEQUENCE</scope>
    <source>
        <strain evidence="9">91-197</strain>
    </source>
</reference>
<evidence type="ECO:0000313" key="11">
    <source>
        <dbReference type="Proteomes" id="UP000218676"/>
    </source>
</evidence>
<dbReference type="Gene3D" id="2.160.10.10">
    <property type="entry name" value="Hexapeptide repeat proteins"/>
    <property type="match status" value="1"/>
</dbReference>
<comment type="function">
    <text evidence="6">Acetyltransferase implicated in the O-acetylation of Nod factors.</text>
</comment>
<dbReference type="PROSITE" id="PS00101">
    <property type="entry name" value="HEXAPEP_TRANSFERASES"/>
    <property type="match status" value="1"/>
</dbReference>
<dbReference type="InterPro" id="IPR018357">
    <property type="entry name" value="Hexapep_transf_CS"/>
</dbReference>
<name>A0A1Q9GT72_PHODP</name>
<reference evidence="11" key="2">
    <citation type="submission" date="2017-05" db="EMBL/GenBank/DDBJ databases">
        <title>Whole genome sequence of fish pathogenic bacteria, Photobacterium damselae subsp. piscicida, strain 91-197, isolated from hybrid striped bass (Morone sp.) in USA.</title>
        <authorList>
            <person name="Teru Y."/>
            <person name="Hikima J."/>
            <person name="Kono T."/>
            <person name="Sakai M."/>
            <person name="Takano T."/>
            <person name="Hawke J.P."/>
            <person name="Takeyama H."/>
            <person name="Aoki T."/>
        </authorList>
    </citation>
    <scope>NUCLEOTIDE SEQUENCE [LARGE SCALE GENOMIC DNA]</scope>
    <source>
        <strain evidence="11">91-197</strain>
    </source>
</reference>
<dbReference type="GO" id="GO:0005829">
    <property type="term" value="C:cytosol"/>
    <property type="evidence" value="ECO:0007669"/>
    <property type="project" value="TreeGrafter"/>
</dbReference>
<dbReference type="RefSeq" id="WP_044179876.1">
    <property type="nucleotide sequence ID" value="NZ_AP018046.1"/>
</dbReference>
<proteinExistence type="inferred from homology"/>
<evidence type="ECO:0000313" key="9">
    <source>
        <dbReference type="EMBL" id="BAX55277.1"/>
    </source>
</evidence>
<dbReference type="PANTHER" id="PTHR23416">
    <property type="entry name" value="SIALIC ACID SYNTHASE-RELATED"/>
    <property type="match status" value="1"/>
</dbReference>
<dbReference type="EMBL" id="CP061855">
    <property type="protein sequence ID" value="QOD58384.1"/>
    <property type="molecule type" value="Genomic_DNA"/>
</dbReference>
<dbReference type="EMBL" id="AP018046">
    <property type="protein sequence ID" value="BAX55277.1"/>
    <property type="molecule type" value="Genomic_DNA"/>
</dbReference>
<evidence type="ECO:0000256" key="1">
    <source>
        <dbReference type="ARBA" id="ARBA00007274"/>
    </source>
</evidence>
<comment type="similarity">
    <text evidence="1">Belongs to the transferase hexapeptide repeat family.</text>
</comment>
<keyword evidence="4" id="KW-0677">Repeat</keyword>
<evidence type="ECO:0000256" key="2">
    <source>
        <dbReference type="ARBA" id="ARBA00022458"/>
    </source>
</evidence>
<evidence type="ECO:0000256" key="6">
    <source>
        <dbReference type="ARBA" id="ARBA00055587"/>
    </source>
</evidence>
<feature type="domain" description="Maltose/galactoside acetyltransferase" evidence="8">
    <location>
        <begin position="5"/>
        <end position="56"/>
    </location>
</feature>
<dbReference type="SUPFAM" id="SSF51161">
    <property type="entry name" value="Trimeric LpxA-like enzymes"/>
    <property type="match status" value="1"/>
</dbReference>
<gene>
    <name evidence="10" type="ORF">IC627_15890</name>
    <name evidence="9" type="ORF">PDPUS_2_00691</name>
</gene>
<protein>
    <recommendedName>
        <fullName evidence="7">Nodulation protein L</fullName>
    </recommendedName>
</protein>
<dbReference type="InterPro" id="IPR001451">
    <property type="entry name" value="Hexapep"/>
</dbReference>
<evidence type="ECO:0000256" key="3">
    <source>
        <dbReference type="ARBA" id="ARBA00022679"/>
    </source>
</evidence>
<dbReference type="PANTHER" id="PTHR23416:SF23">
    <property type="entry name" value="ACETYLTRANSFERASE C18B11.09C-RELATED"/>
    <property type="match status" value="1"/>
</dbReference>
<dbReference type="InterPro" id="IPR011004">
    <property type="entry name" value="Trimer_LpxA-like_sf"/>
</dbReference>
<evidence type="ECO:0000256" key="4">
    <source>
        <dbReference type="ARBA" id="ARBA00022737"/>
    </source>
</evidence>
<evidence type="ECO:0000259" key="8">
    <source>
        <dbReference type="SMART" id="SM01266"/>
    </source>
</evidence>
<dbReference type="Proteomes" id="UP000516656">
    <property type="component" value="Chromosome 2"/>
</dbReference>
<dbReference type="Pfam" id="PF12464">
    <property type="entry name" value="Mac"/>
    <property type="match status" value="1"/>
</dbReference>
<keyword evidence="2" id="KW-0536">Nodulation</keyword>
<dbReference type="GO" id="GO:0016407">
    <property type="term" value="F:acetyltransferase activity"/>
    <property type="evidence" value="ECO:0007669"/>
    <property type="project" value="InterPro"/>
</dbReference>
<evidence type="ECO:0000313" key="12">
    <source>
        <dbReference type="Proteomes" id="UP000516656"/>
    </source>
</evidence>
<sequence>MKTEFEKMISGEIYNGMDPEIDTLRTEVEKQLIPLNQTTIREQRPLLESLLGKFGSDSVIRMPFSCEYGKNIFIGDQTFVNSGAVWLDNAPITIGAHVLIGPNSQFFTPTHSLDYRSRRNWETWCLPITIEDDVWIGGNVCICQGVTIGARSVVAAGSVVTSDVPPDTLVGGTPAKVIKALNND</sequence>
<keyword evidence="5" id="KW-0012">Acyltransferase</keyword>
<dbReference type="Proteomes" id="UP000218676">
    <property type="component" value="Chromosome 2"/>
</dbReference>
<dbReference type="CDD" id="cd03357">
    <property type="entry name" value="LbH_MAT_GAT"/>
    <property type="match status" value="1"/>
</dbReference>
<dbReference type="Pfam" id="PF14602">
    <property type="entry name" value="Hexapep_2"/>
    <property type="match status" value="1"/>
</dbReference>
<dbReference type="FunFam" id="2.160.10.10:FF:000025">
    <property type="entry name" value="Hexapeptide-repeat containing-acetyltransferase"/>
    <property type="match status" value="1"/>
</dbReference>
<dbReference type="AlphaFoldDB" id="A0A1Q9GT72"/>
<evidence type="ECO:0000313" key="10">
    <source>
        <dbReference type="EMBL" id="QOD58384.1"/>
    </source>
</evidence>
<dbReference type="InterPro" id="IPR024688">
    <property type="entry name" value="Mac_dom"/>
</dbReference>
<dbReference type="InterPro" id="IPR051159">
    <property type="entry name" value="Hexapeptide_acetyltransf"/>
</dbReference>
<keyword evidence="3 10" id="KW-0808">Transferase</keyword>
<evidence type="ECO:0000256" key="5">
    <source>
        <dbReference type="ARBA" id="ARBA00023315"/>
    </source>
</evidence>
<organism evidence="9 11">
    <name type="scientific">Photobacterium damsela subsp. piscicida</name>
    <name type="common">Pasteurella piscicida</name>
    <dbReference type="NCBI Taxonomy" id="38294"/>
    <lineage>
        <taxon>Bacteria</taxon>
        <taxon>Pseudomonadati</taxon>
        <taxon>Pseudomonadota</taxon>
        <taxon>Gammaproteobacteria</taxon>
        <taxon>Vibrionales</taxon>
        <taxon>Vibrionaceae</taxon>
        <taxon>Photobacterium</taxon>
    </lineage>
</organism>
<reference evidence="10 12" key="3">
    <citation type="submission" date="2020-09" db="EMBL/GenBank/DDBJ databases">
        <title>Complete, closed and curated genome sequences of Photobacterium damselae subsp. piscicida isolates from Australia indicate localised evolution and additional plasmid-borne pathogenicity mechanisms.</title>
        <authorList>
            <person name="Baseggio L."/>
            <person name="Silayeva O."/>
            <person name="Buller N."/>
            <person name="Landos M."/>
            <person name="Engelstaedter J."/>
            <person name="Barnes A.C."/>
        </authorList>
    </citation>
    <scope>NUCLEOTIDE SEQUENCE [LARGE SCALE GENOMIC DNA]</scope>
    <source>
        <strain evidence="10 12">AS-16-0540-1</strain>
    </source>
</reference>
<dbReference type="GO" id="GO:0008374">
    <property type="term" value="F:O-acyltransferase activity"/>
    <property type="evidence" value="ECO:0007669"/>
    <property type="project" value="TreeGrafter"/>
</dbReference>